<dbReference type="InterPro" id="IPR043129">
    <property type="entry name" value="ATPase_NBD"/>
</dbReference>
<comment type="caution">
    <text evidence="6">Lacks conserved residue(s) required for the propagation of feature annotation.</text>
</comment>
<keyword evidence="2 6" id="KW-0819">tRNA processing</keyword>
<evidence type="ECO:0000313" key="9">
    <source>
        <dbReference type="Proteomes" id="UP000053904"/>
    </source>
</evidence>
<accession>A0A101HFD8</accession>
<dbReference type="PATRIC" id="fig|1641389.3.peg.197"/>
<dbReference type="InterPro" id="IPR000905">
    <property type="entry name" value="Gcp-like_dom"/>
</dbReference>
<dbReference type="EC" id="2.3.1.234" evidence="6"/>
<evidence type="ECO:0000256" key="5">
    <source>
        <dbReference type="ARBA" id="ARBA00048117"/>
    </source>
</evidence>
<dbReference type="Gene3D" id="3.30.420.40">
    <property type="match status" value="2"/>
</dbReference>
<organism evidence="8 9">
    <name type="scientific">candidate division WS6 bacterium 34_10</name>
    <dbReference type="NCBI Taxonomy" id="1641389"/>
    <lineage>
        <taxon>Bacteria</taxon>
        <taxon>Candidatus Dojkabacteria</taxon>
    </lineage>
</organism>
<dbReference type="FunFam" id="3.30.420.40:FF:000012">
    <property type="entry name" value="tRNA N6-adenosine threonylcarbamoyltransferase"/>
    <property type="match status" value="1"/>
</dbReference>
<feature type="binding site" evidence="6">
    <location>
        <position position="115"/>
    </location>
    <ligand>
        <name>Fe cation</name>
        <dbReference type="ChEBI" id="CHEBI:24875"/>
    </ligand>
</feature>
<dbReference type="GO" id="GO:0061711">
    <property type="term" value="F:tRNA N(6)-L-threonylcarbamoyladenine synthase activity"/>
    <property type="evidence" value="ECO:0007669"/>
    <property type="project" value="UniProtKB-EC"/>
</dbReference>
<name>A0A101HFD8_9BACT</name>
<comment type="subcellular location">
    <subcellularLocation>
        <location evidence="6">Cytoplasm</location>
    </subcellularLocation>
</comment>
<keyword evidence="6" id="KW-0408">Iron</keyword>
<dbReference type="PANTHER" id="PTHR11735:SF6">
    <property type="entry name" value="TRNA N6-ADENOSINE THREONYLCARBAMOYLTRANSFERASE, MITOCHONDRIAL"/>
    <property type="match status" value="1"/>
</dbReference>
<sequence length="363" mass="40686">MDKKQPLILAFDTSCDDTSVAVLKGRKVLSSVVSSQVDIHAEWGGVVPDIARREHEKNIPMVYDEALKKAKVSIEEIDYIASTYGPGLAIDLEIGLNFAKDLAIKYLKPFIPINHMEAHLLSGLLENSKGKAFTEDIEKVKEGEGLEELFPAIGLLISGKHTELIYVEEIGKYKKLGQTLDDAVGEAFDKVGRILNFGYPGGPTLTEFAKKGKTGVIEFPIPMKNSNDLNFSYSGLKTAALYKTKELREEGRKDKEWVYDFCRGFLDAIEESLIIKLESAIQEYEDVRSVFVGGGVFNSEEILREIGRLVRSYGLNYVYPAKEYRGDNAAMIGLVGYYKAQSREYLEEKKVIEKVDRVPRLSF</sequence>
<dbReference type="AlphaFoldDB" id="A0A101HFD8"/>
<dbReference type="HAMAP" id="MF_01445">
    <property type="entry name" value="TsaD"/>
    <property type="match status" value="1"/>
</dbReference>
<protein>
    <recommendedName>
        <fullName evidence="6">tRNA N6-adenosine threonylcarbamoyltransferase</fullName>
        <ecNumber evidence="6">2.3.1.234</ecNumber>
    </recommendedName>
    <alternativeName>
        <fullName evidence="6">N6-L-threonylcarbamoyladenine synthase</fullName>
        <shortName evidence="6">t(6)A synthase</shortName>
    </alternativeName>
    <alternativeName>
        <fullName evidence="6">t(6)A37 threonylcarbamoyladenosine biosynthesis protein TsaD</fullName>
    </alternativeName>
    <alternativeName>
        <fullName evidence="6">tRNA threonylcarbamoyladenosine biosynthesis protein TsaD</fullName>
    </alternativeName>
</protein>
<evidence type="ECO:0000259" key="7">
    <source>
        <dbReference type="Pfam" id="PF00814"/>
    </source>
</evidence>
<dbReference type="SUPFAM" id="SSF53067">
    <property type="entry name" value="Actin-like ATPase domain"/>
    <property type="match status" value="2"/>
</dbReference>
<keyword evidence="6" id="KW-0963">Cytoplasm</keyword>
<dbReference type="InterPro" id="IPR022450">
    <property type="entry name" value="TsaD"/>
</dbReference>
<comment type="function">
    <text evidence="6">Required for the formation of a threonylcarbamoyl group on adenosine at position 37 (t(6)A37) in tRNAs that read codons beginning with adenine. Is involved in the transfer of the threonylcarbamoyl moiety of threonylcarbamoyl-AMP (TC-AMP) to the N6 group of A37, together with TsaE and TsaB. TsaD likely plays a direct catalytic role in this reaction.</text>
</comment>
<comment type="catalytic activity">
    <reaction evidence="5 6">
        <text>L-threonylcarbamoyladenylate + adenosine(37) in tRNA = N(6)-L-threonylcarbamoyladenosine(37) in tRNA + AMP + H(+)</text>
        <dbReference type="Rhea" id="RHEA:37059"/>
        <dbReference type="Rhea" id="RHEA-COMP:10162"/>
        <dbReference type="Rhea" id="RHEA-COMP:10163"/>
        <dbReference type="ChEBI" id="CHEBI:15378"/>
        <dbReference type="ChEBI" id="CHEBI:73682"/>
        <dbReference type="ChEBI" id="CHEBI:74411"/>
        <dbReference type="ChEBI" id="CHEBI:74418"/>
        <dbReference type="ChEBI" id="CHEBI:456215"/>
        <dbReference type="EC" id="2.3.1.234"/>
    </reaction>
</comment>
<dbReference type="Proteomes" id="UP000053904">
    <property type="component" value="Unassembled WGS sequence"/>
</dbReference>
<evidence type="ECO:0000256" key="1">
    <source>
        <dbReference type="ARBA" id="ARBA00022679"/>
    </source>
</evidence>
<keyword evidence="4 6" id="KW-0012">Acyltransferase</keyword>
<dbReference type="InterPro" id="IPR017861">
    <property type="entry name" value="KAE1/TsaD"/>
</dbReference>
<comment type="similarity">
    <text evidence="6">Belongs to the KAE1 / TsaD family.</text>
</comment>
<feature type="binding site" evidence="6">
    <location>
        <position position="119"/>
    </location>
    <ligand>
        <name>Fe cation</name>
        <dbReference type="ChEBI" id="CHEBI:24875"/>
    </ligand>
</feature>
<comment type="cofactor">
    <cofactor evidence="6">
        <name>Fe(2+)</name>
        <dbReference type="ChEBI" id="CHEBI:29033"/>
    </cofactor>
    <text evidence="6">Binds 1 Fe(2+) ion per subunit.</text>
</comment>
<dbReference type="NCBIfam" id="TIGR00329">
    <property type="entry name" value="gcp_kae1"/>
    <property type="match status" value="1"/>
</dbReference>
<evidence type="ECO:0000256" key="2">
    <source>
        <dbReference type="ARBA" id="ARBA00022694"/>
    </source>
</evidence>
<feature type="domain" description="Gcp-like" evidence="7">
    <location>
        <begin position="27"/>
        <end position="127"/>
    </location>
</feature>
<evidence type="ECO:0000313" key="8">
    <source>
        <dbReference type="EMBL" id="KUK75843.1"/>
    </source>
</evidence>
<feature type="binding site" evidence="6">
    <location>
        <position position="189"/>
    </location>
    <ligand>
        <name>substrate</name>
    </ligand>
</feature>
<dbReference type="GO" id="GO:0005506">
    <property type="term" value="F:iron ion binding"/>
    <property type="evidence" value="ECO:0007669"/>
    <property type="project" value="UniProtKB-UniRule"/>
</dbReference>
<dbReference type="GO" id="GO:0002949">
    <property type="term" value="P:tRNA threonylcarbamoyladenosine modification"/>
    <property type="evidence" value="ECO:0007669"/>
    <property type="project" value="UniProtKB-UniRule"/>
</dbReference>
<evidence type="ECO:0000256" key="4">
    <source>
        <dbReference type="ARBA" id="ARBA00023315"/>
    </source>
</evidence>
<keyword evidence="1 6" id="KW-0808">Transferase</keyword>
<feature type="binding site" evidence="6">
    <location>
        <begin position="156"/>
        <end position="160"/>
    </location>
    <ligand>
        <name>substrate</name>
    </ligand>
</feature>
<proteinExistence type="inferred from homology"/>
<feature type="domain" description="Gcp-like" evidence="7">
    <location>
        <begin position="148"/>
        <end position="333"/>
    </location>
</feature>
<dbReference type="NCBIfam" id="TIGR03723">
    <property type="entry name" value="T6A_TsaD_YgjD"/>
    <property type="match status" value="1"/>
</dbReference>
<reference evidence="9" key="1">
    <citation type="journal article" date="2015" name="MBio">
        <title>Genome-Resolved Metagenomic Analysis Reveals Roles for Candidate Phyla and Other Microbial Community Members in Biogeochemical Transformations in Oil Reservoirs.</title>
        <authorList>
            <person name="Hu P."/>
            <person name="Tom L."/>
            <person name="Singh A."/>
            <person name="Thomas B.C."/>
            <person name="Baker B.J."/>
            <person name="Piceno Y.M."/>
            <person name="Andersen G.L."/>
            <person name="Banfield J.F."/>
        </authorList>
    </citation>
    <scope>NUCLEOTIDE SEQUENCE [LARGE SCALE GENOMIC DNA]</scope>
</reference>
<feature type="binding site" evidence="6">
    <location>
        <position position="327"/>
    </location>
    <ligand>
        <name>Fe cation</name>
        <dbReference type="ChEBI" id="CHEBI:24875"/>
    </ligand>
</feature>
<evidence type="ECO:0000256" key="6">
    <source>
        <dbReference type="HAMAP-Rule" id="MF_01445"/>
    </source>
</evidence>
<dbReference type="GO" id="GO:0005737">
    <property type="term" value="C:cytoplasm"/>
    <property type="evidence" value="ECO:0007669"/>
    <property type="project" value="UniProtKB-SubCell"/>
</dbReference>
<keyword evidence="3 6" id="KW-0479">Metal-binding</keyword>
<feature type="binding site" evidence="6">
    <location>
        <position position="202"/>
    </location>
    <ligand>
        <name>substrate</name>
    </ligand>
</feature>
<dbReference type="EMBL" id="LGGO01000256">
    <property type="protein sequence ID" value="KUK75843.1"/>
    <property type="molecule type" value="Genomic_DNA"/>
</dbReference>
<evidence type="ECO:0000256" key="3">
    <source>
        <dbReference type="ARBA" id="ARBA00022723"/>
    </source>
</evidence>
<dbReference type="Pfam" id="PF00814">
    <property type="entry name" value="TsaD"/>
    <property type="match status" value="2"/>
</dbReference>
<gene>
    <name evidence="6" type="primary">tsaD</name>
    <name evidence="8" type="ORF">XD93_1236</name>
</gene>
<dbReference type="PANTHER" id="PTHR11735">
    <property type="entry name" value="TRNA N6-ADENOSINE THREONYLCARBAMOYLTRANSFERASE"/>
    <property type="match status" value="1"/>
</dbReference>
<comment type="caution">
    <text evidence="8">The sequence shown here is derived from an EMBL/GenBank/DDBJ whole genome shotgun (WGS) entry which is preliminary data.</text>
</comment>
<dbReference type="PRINTS" id="PR00789">
    <property type="entry name" value="OSIALOPTASE"/>
</dbReference>